<feature type="domain" description="Na+-translocating membrane potential-generating system MpsC" evidence="1">
    <location>
        <begin position="139"/>
        <end position="224"/>
    </location>
</feature>
<keyword evidence="3" id="KW-1185">Reference proteome</keyword>
<name>A0A7X3K0N2_9BACL</name>
<evidence type="ECO:0000313" key="3">
    <source>
        <dbReference type="Proteomes" id="UP000490800"/>
    </source>
</evidence>
<dbReference type="AlphaFoldDB" id="A0A7X3K0N2"/>
<protein>
    <submittedName>
        <fullName evidence="2">DUF2294 family protein</fullName>
    </submittedName>
</protein>
<organism evidence="2 3">
    <name type="scientific">Paenibacillus lutrae</name>
    <dbReference type="NCBI Taxonomy" id="2078573"/>
    <lineage>
        <taxon>Bacteria</taxon>
        <taxon>Bacillati</taxon>
        <taxon>Bacillota</taxon>
        <taxon>Bacilli</taxon>
        <taxon>Bacillales</taxon>
        <taxon>Paenibacillaceae</taxon>
        <taxon>Paenibacillus</taxon>
    </lineage>
</organism>
<dbReference type="Proteomes" id="UP000490800">
    <property type="component" value="Unassembled WGS sequence"/>
</dbReference>
<proteinExistence type="predicted"/>
<sequence>MDKKTALSHLSSKTGKMLRDRFGKGPESIFISYNEYGITLHFRNFVSAVETILLDKQKDEAVRETRQMVMDVLLPELKESIQQTIGLSIQEMYYDWDLENHSGIMIGLTNASHSGIQECYTGYEKVHDQISQITADVQRFPDHVFSFWTNPRTLVIVREGILIKLEKELLKTGYENALRVAKRSLEKVHLIEDTDLVEALGKKVNGLYLDWSFDKDKSVAVYTFQ</sequence>
<evidence type="ECO:0000313" key="2">
    <source>
        <dbReference type="EMBL" id="MVP01131.1"/>
    </source>
</evidence>
<evidence type="ECO:0000259" key="1">
    <source>
        <dbReference type="Pfam" id="PF10057"/>
    </source>
</evidence>
<gene>
    <name evidence="2" type="ORF">EDM21_16665</name>
</gene>
<dbReference type="RefSeq" id="WP_157337255.1">
    <property type="nucleotide sequence ID" value="NZ_RHLK01000010.1"/>
</dbReference>
<comment type="caution">
    <text evidence="2">The sequence shown here is derived from an EMBL/GenBank/DDBJ whole genome shotgun (WGS) entry which is preliminary data.</text>
</comment>
<feature type="domain" description="Na+-translocating membrane potential-generating system MpsC" evidence="1">
    <location>
        <begin position="6"/>
        <end position="106"/>
    </location>
</feature>
<reference evidence="2 3" key="1">
    <citation type="journal article" date="2019" name="Microorganisms">
        <title>Paenibacillus lutrae sp. nov., A Chitinolytic Species Isolated from A River Otter in Castril Natural Park, Granada, Spain.</title>
        <authorList>
            <person name="Rodriguez M."/>
            <person name="Reina J.C."/>
            <person name="Bejar V."/>
            <person name="Llamas I."/>
        </authorList>
    </citation>
    <scope>NUCLEOTIDE SEQUENCE [LARGE SCALE GENOMIC DNA]</scope>
    <source>
        <strain evidence="2 3">N10</strain>
    </source>
</reference>
<dbReference type="EMBL" id="RHLK01000010">
    <property type="protein sequence ID" value="MVP01131.1"/>
    <property type="molecule type" value="Genomic_DNA"/>
</dbReference>
<dbReference type="InterPro" id="IPR018745">
    <property type="entry name" value="MpsC"/>
</dbReference>
<dbReference type="OrthoDB" id="2677857at2"/>
<accession>A0A7X3K0N2</accession>
<dbReference type="Pfam" id="PF10057">
    <property type="entry name" value="MpsC"/>
    <property type="match status" value="2"/>
</dbReference>